<feature type="binding site" evidence="12">
    <location>
        <position position="77"/>
    </location>
    <ligand>
        <name>substrate</name>
    </ligand>
</feature>
<evidence type="ECO:0000256" key="1">
    <source>
        <dbReference type="ARBA" id="ARBA00002448"/>
    </source>
</evidence>
<keyword evidence="10 12" id="KW-0456">Lyase</keyword>
<dbReference type="HAMAP" id="MF_00218">
    <property type="entry name" value="URO_D"/>
    <property type="match status" value="1"/>
</dbReference>
<keyword evidence="9 12" id="KW-0210">Decarboxylase</keyword>
<dbReference type="NCBIfam" id="TIGR01464">
    <property type="entry name" value="hemE"/>
    <property type="match status" value="1"/>
</dbReference>
<evidence type="ECO:0000259" key="15">
    <source>
        <dbReference type="PROSITE" id="PS00906"/>
    </source>
</evidence>
<keyword evidence="11 12" id="KW-0627">Porphyrin biosynthesis</keyword>
<comment type="function">
    <text evidence="1 12">Catalyzes the decarboxylation of four acetate groups of uroporphyrinogen-III to yield coproporphyrinogen-III.</text>
</comment>
<protein>
    <recommendedName>
        <fullName evidence="7 12">Uroporphyrinogen decarboxylase</fullName>
        <shortName evidence="12">UPD</shortName>
        <shortName evidence="12">URO-D</shortName>
        <ecNumber evidence="6 12">4.1.1.37</ecNumber>
    </recommendedName>
</protein>
<feature type="binding site" evidence="12">
    <location>
        <position position="209"/>
    </location>
    <ligand>
        <name>substrate</name>
    </ligand>
</feature>
<evidence type="ECO:0000256" key="11">
    <source>
        <dbReference type="ARBA" id="ARBA00023244"/>
    </source>
</evidence>
<gene>
    <name evidence="12" type="primary">hemE</name>
    <name evidence="17" type="ORF">C4F51_03560</name>
</gene>
<dbReference type="AlphaFoldDB" id="A0A928UZV2"/>
<evidence type="ECO:0000256" key="13">
    <source>
        <dbReference type="RuleBase" id="RU000554"/>
    </source>
</evidence>
<evidence type="ECO:0000256" key="14">
    <source>
        <dbReference type="RuleBase" id="RU004169"/>
    </source>
</evidence>
<comment type="catalytic activity">
    <reaction evidence="12 13">
        <text>uroporphyrinogen III + 4 H(+) = coproporphyrinogen III + 4 CO2</text>
        <dbReference type="Rhea" id="RHEA:19865"/>
        <dbReference type="ChEBI" id="CHEBI:15378"/>
        <dbReference type="ChEBI" id="CHEBI:16526"/>
        <dbReference type="ChEBI" id="CHEBI:57308"/>
        <dbReference type="ChEBI" id="CHEBI:57309"/>
        <dbReference type="EC" id="4.1.1.37"/>
    </reaction>
</comment>
<evidence type="ECO:0000256" key="12">
    <source>
        <dbReference type="HAMAP-Rule" id="MF_00218"/>
    </source>
</evidence>
<evidence type="ECO:0000259" key="16">
    <source>
        <dbReference type="PROSITE" id="PS00907"/>
    </source>
</evidence>
<dbReference type="GO" id="GO:0005829">
    <property type="term" value="C:cytosol"/>
    <property type="evidence" value="ECO:0007669"/>
    <property type="project" value="TreeGrafter"/>
</dbReference>
<name>A0A928UZV2_9GAMM</name>
<dbReference type="CDD" id="cd00717">
    <property type="entry name" value="URO-D"/>
    <property type="match status" value="1"/>
</dbReference>
<dbReference type="GO" id="GO:0019353">
    <property type="term" value="P:protoporphyrinogen IX biosynthetic process from glutamate"/>
    <property type="evidence" value="ECO:0007669"/>
    <property type="project" value="TreeGrafter"/>
</dbReference>
<evidence type="ECO:0000256" key="4">
    <source>
        <dbReference type="ARBA" id="ARBA00009935"/>
    </source>
</evidence>
<feature type="binding site" evidence="12">
    <location>
        <position position="327"/>
    </location>
    <ligand>
        <name>substrate</name>
    </ligand>
</feature>
<accession>A0A928UZV2</accession>
<evidence type="ECO:0000256" key="6">
    <source>
        <dbReference type="ARBA" id="ARBA00012288"/>
    </source>
</evidence>
<dbReference type="EMBL" id="PRDL01000001">
    <property type="protein sequence ID" value="MBE8716260.1"/>
    <property type="molecule type" value="Genomic_DNA"/>
</dbReference>
<comment type="pathway">
    <text evidence="3 12 13">Porphyrin-containing compound metabolism; protoporphyrin-IX biosynthesis; coproporphyrinogen-III from 5-aminolevulinate: step 4/4.</text>
</comment>
<dbReference type="GO" id="GO:0004853">
    <property type="term" value="F:uroporphyrinogen decarboxylase activity"/>
    <property type="evidence" value="ECO:0007669"/>
    <property type="project" value="UniProtKB-UniRule"/>
</dbReference>
<evidence type="ECO:0000256" key="8">
    <source>
        <dbReference type="ARBA" id="ARBA00022490"/>
    </source>
</evidence>
<evidence type="ECO:0000313" key="17">
    <source>
        <dbReference type="EMBL" id="MBE8716260.1"/>
    </source>
</evidence>
<reference evidence="17" key="1">
    <citation type="submission" date="2018-07" db="EMBL/GenBank/DDBJ databases">
        <title>Genome assembly of strain Ka43.</title>
        <authorList>
            <person name="Kukolya J."/>
            <person name="Nagy I."/>
            <person name="Horvath B."/>
            <person name="Toth A."/>
        </authorList>
    </citation>
    <scope>NUCLEOTIDE SEQUENCE</scope>
    <source>
        <strain evidence="17">KB43</strain>
    </source>
</reference>
<keyword evidence="8 12" id="KW-0963">Cytoplasm</keyword>
<dbReference type="Proteomes" id="UP000652567">
    <property type="component" value="Unassembled WGS sequence"/>
</dbReference>
<dbReference type="PANTHER" id="PTHR21091:SF169">
    <property type="entry name" value="UROPORPHYRINOGEN DECARBOXYLASE"/>
    <property type="match status" value="1"/>
</dbReference>
<dbReference type="RefSeq" id="WP_193907193.1">
    <property type="nucleotide sequence ID" value="NZ_PRDL01000001.1"/>
</dbReference>
<evidence type="ECO:0000256" key="5">
    <source>
        <dbReference type="ARBA" id="ARBA00011738"/>
    </source>
</evidence>
<feature type="binding site" evidence="12">
    <location>
        <position position="154"/>
    </location>
    <ligand>
        <name>substrate</name>
    </ligand>
</feature>
<dbReference type="InterPro" id="IPR006361">
    <property type="entry name" value="Uroporphyrinogen_deCO2ase_HemE"/>
</dbReference>
<dbReference type="PROSITE" id="PS00906">
    <property type="entry name" value="UROD_1"/>
    <property type="match status" value="1"/>
</dbReference>
<dbReference type="InterPro" id="IPR000257">
    <property type="entry name" value="Uroporphyrinogen_deCOase"/>
</dbReference>
<feature type="site" description="Transition state stabilizer" evidence="12">
    <location>
        <position position="77"/>
    </location>
</feature>
<evidence type="ECO:0000256" key="3">
    <source>
        <dbReference type="ARBA" id="ARBA00004804"/>
    </source>
</evidence>
<dbReference type="FunFam" id="3.20.20.210:FF:000001">
    <property type="entry name" value="Uroporphyrinogen decarboxylase"/>
    <property type="match status" value="1"/>
</dbReference>
<dbReference type="Pfam" id="PF01208">
    <property type="entry name" value="URO-D"/>
    <property type="match status" value="1"/>
</dbReference>
<feature type="binding site" evidence="12">
    <location>
        <begin position="27"/>
        <end position="31"/>
    </location>
    <ligand>
        <name>substrate</name>
    </ligand>
</feature>
<feature type="domain" description="Uroporphyrinogen decarboxylase (URO-D)" evidence="15">
    <location>
        <begin position="22"/>
        <end position="31"/>
    </location>
</feature>
<comment type="subcellular location">
    <subcellularLocation>
        <location evidence="2 12">Cytoplasm</location>
    </subcellularLocation>
</comment>
<evidence type="ECO:0000256" key="9">
    <source>
        <dbReference type="ARBA" id="ARBA00022793"/>
    </source>
</evidence>
<keyword evidence="18" id="KW-1185">Reference proteome</keyword>
<comment type="similarity">
    <text evidence="4 12 14">Belongs to the uroporphyrinogen decarboxylase family.</text>
</comment>
<organism evidence="17 18">
    <name type="scientific">Cellvibrio polysaccharolyticus</name>
    <dbReference type="NCBI Taxonomy" id="2082724"/>
    <lineage>
        <taxon>Bacteria</taxon>
        <taxon>Pseudomonadati</taxon>
        <taxon>Pseudomonadota</taxon>
        <taxon>Gammaproteobacteria</taxon>
        <taxon>Cellvibrionales</taxon>
        <taxon>Cellvibrionaceae</taxon>
        <taxon>Cellvibrio</taxon>
    </lineage>
</organism>
<evidence type="ECO:0000256" key="2">
    <source>
        <dbReference type="ARBA" id="ARBA00004496"/>
    </source>
</evidence>
<evidence type="ECO:0000256" key="7">
    <source>
        <dbReference type="ARBA" id="ARBA00014308"/>
    </source>
</evidence>
<dbReference type="SUPFAM" id="SSF51726">
    <property type="entry name" value="UROD/MetE-like"/>
    <property type="match status" value="1"/>
</dbReference>
<proteinExistence type="inferred from homology"/>
<dbReference type="InterPro" id="IPR038071">
    <property type="entry name" value="UROD/MetE-like_sf"/>
</dbReference>
<comment type="caution">
    <text evidence="12">Lacks conserved residue(s) required for the propagation of feature annotation.</text>
</comment>
<dbReference type="EC" id="4.1.1.37" evidence="6 12"/>
<evidence type="ECO:0000256" key="10">
    <source>
        <dbReference type="ARBA" id="ARBA00023239"/>
    </source>
</evidence>
<dbReference type="PROSITE" id="PS00907">
    <property type="entry name" value="UROD_2"/>
    <property type="match status" value="1"/>
</dbReference>
<evidence type="ECO:0000313" key="18">
    <source>
        <dbReference type="Proteomes" id="UP000652567"/>
    </source>
</evidence>
<comment type="subunit">
    <text evidence="5 12">Homodimer.</text>
</comment>
<dbReference type="Gene3D" id="3.20.20.210">
    <property type="match status" value="1"/>
</dbReference>
<dbReference type="PANTHER" id="PTHR21091">
    <property type="entry name" value="METHYLTETRAHYDROFOLATE:HOMOCYSTEINE METHYLTRANSFERASE RELATED"/>
    <property type="match status" value="1"/>
</dbReference>
<comment type="caution">
    <text evidence="17">The sequence shown here is derived from an EMBL/GenBank/DDBJ whole genome shotgun (WGS) entry which is preliminary data.</text>
</comment>
<sequence>MTELKNDRFLRALLKEPVDVTPVWMMRQAGRYLPEYRASRAKAGDFMGLCTNPERACEVTLQPLERYPLDAAILFSDILTIPDAMGLGLYFETGEGPKFRKPVRTAADINALKVINPEQDLPYVTGAVRTIRRELNGRVPLIGFSGSPWTLATYMIEGGSSRDFRQAKQMLYNQPEQMHQLLDILADSVIAYLNAQILAGAQAVQIFDTWGGALSHQAYQEFSLRYMKKIVQGLLRENEGRRVPVILFTKGGGQWLELMADTGAEALGLDWTTDIGLARQRVGQRVALQGNMDPTILYASPSRIREEVGNILKSYGQGSGHVFNLGHGITPEVDPEHAGAFIRAVHDLSAEFHR</sequence>
<feature type="domain" description="Uroporphyrinogen decarboxylase (URO-D)" evidence="16">
    <location>
        <begin position="142"/>
        <end position="158"/>
    </location>
</feature>